<comment type="caution">
    <text evidence="5">The sequence shown here is derived from an EMBL/GenBank/DDBJ whole genome shotgun (WGS) entry which is preliminary data.</text>
</comment>
<sequence>MRIGELSVVALTALLLVLVVWWPARTAGRLRATQTLVAVTAVVLLAHTFLEFPRFLLLPAVAVFAVLAAVSWRRAARPGVRRGGGRRWARILRRLAASLGGLVPVAVSGVAAWALPVFAVPAPTGPYAVGAHSVLFLDNGRVESRVTDAKVARSVPATIWYPAESADGRPAVGYDPQVVGALTTELGVPGLVFDYLPRINTHTFAELPPAAGKFPVLLYSPGFGSTRNENMAVVSDLVSHGYVVVGMDHPGTSAVVSVQNGEEVLADWQTAFGPREEIAELSTQQIAERAQDVVLVLDSLAETTLGDHLDLETVGIFGFSYGGATAAQVLYSDPRVRAAVNLDGSYWGPVAQQGVSKPLLHFRFDPDSLPSRYAKIAESEQQVIDRVRQLSGPNYQVAMVENAMHLNYNDTLAIAPIVGDGLSPARSADLLRRHIRDYFDHHLRGEQLQLVGQTLPEFPEILWED</sequence>
<feature type="transmembrane region" description="Helical" evidence="4">
    <location>
        <begin position="56"/>
        <end position="75"/>
    </location>
</feature>
<keyword evidence="6" id="KW-1185">Reference proteome</keyword>
<evidence type="ECO:0000256" key="1">
    <source>
        <dbReference type="ARBA" id="ARBA00022801"/>
    </source>
</evidence>
<dbReference type="Proteomes" id="UP000185612">
    <property type="component" value="Unassembled WGS sequence"/>
</dbReference>
<dbReference type="PANTHER" id="PTHR10272">
    <property type="entry name" value="PLATELET-ACTIVATING FACTOR ACETYLHYDROLASE"/>
    <property type="match status" value="1"/>
</dbReference>
<dbReference type="Pfam" id="PF03403">
    <property type="entry name" value="PAF-AH_p_II"/>
    <property type="match status" value="1"/>
</dbReference>
<proteinExistence type="predicted"/>
<dbReference type="InterPro" id="IPR029058">
    <property type="entry name" value="AB_hydrolase_fold"/>
</dbReference>
<organism evidence="5 6">
    <name type="scientific">Buchananella hordeovulneris</name>
    <dbReference type="NCBI Taxonomy" id="52770"/>
    <lineage>
        <taxon>Bacteria</taxon>
        <taxon>Bacillati</taxon>
        <taxon>Actinomycetota</taxon>
        <taxon>Actinomycetes</taxon>
        <taxon>Actinomycetales</taxon>
        <taxon>Actinomycetaceae</taxon>
        <taxon>Buchananella</taxon>
    </lineage>
</organism>
<accession>A0A1Q5PV50</accession>
<dbReference type="STRING" id="52770.BSZ40_07360"/>
<evidence type="ECO:0000313" key="5">
    <source>
        <dbReference type="EMBL" id="OKL51376.1"/>
    </source>
</evidence>
<dbReference type="PANTHER" id="PTHR10272:SF0">
    <property type="entry name" value="PLATELET-ACTIVATING FACTOR ACETYLHYDROLASE"/>
    <property type="match status" value="1"/>
</dbReference>
<dbReference type="GO" id="GO:0016042">
    <property type="term" value="P:lipid catabolic process"/>
    <property type="evidence" value="ECO:0007669"/>
    <property type="project" value="UniProtKB-KW"/>
</dbReference>
<dbReference type="RefSeq" id="WP_073824730.1">
    <property type="nucleotide sequence ID" value="NZ_MQVS01000007.1"/>
</dbReference>
<feature type="transmembrane region" description="Helical" evidence="4">
    <location>
        <begin position="6"/>
        <end position="24"/>
    </location>
</feature>
<keyword evidence="4" id="KW-1133">Transmembrane helix</keyword>
<evidence type="ECO:0000256" key="3">
    <source>
        <dbReference type="ARBA" id="ARBA00023098"/>
    </source>
</evidence>
<evidence type="ECO:0000313" key="6">
    <source>
        <dbReference type="Proteomes" id="UP000185612"/>
    </source>
</evidence>
<name>A0A1Q5PV50_9ACTO</name>
<keyword evidence="3" id="KW-0443">Lipid metabolism</keyword>
<dbReference type="Gene3D" id="3.40.50.1820">
    <property type="entry name" value="alpha/beta hydrolase"/>
    <property type="match status" value="1"/>
</dbReference>
<keyword evidence="2" id="KW-0442">Lipid degradation</keyword>
<dbReference type="SUPFAM" id="SSF53474">
    <property type="entry name" value="alpha/beta-Hydrolases"/>
    <property type="match status" value="1"/>
</dbReference>
<keyword evidence="4" id="KW-0812">Transmembrane</keyword>
<dbReference type="OrthoDB" id="569821at2"/>
<evidence type="ECO:0000256" key="2">
    <source>
        <dbReference type="ARBA" id="ARBA00022963"/>
    </source>
</evidence>
<evidence type="ECO:0000256" key="4">
    <source>
        <dbReference type="SAM" id="Phobius"/>
    </source>
</evidence>
<keyword evidence="4" id="KW-0472">Membrane</keyword>
<gene>
    <name evidence="5" type="ORF">BSZ40_07360</name>
</gene>
<keyword evidence="1" id="KW-0378">Hydrolase</keyword>
<reference evidence="6" key="1">
    <citation type="submission" date="2016-12" db="EMBL/GenBank/DDBJ databases">
        <authorList>
            <person name="Meng X."/>
        </authorList>
    </citation>
    <scope>NUCLEOTIDE SEQUENCE [LARGE SCALE GENOMIC DNA]</scope>
    <source>
        <strain evidence="6">DSM 20732</strain>
    </source>
</reference>
<dbReference type="AlphaFoldDB" id="A0A1Q5PV50"/>
<feature type="transmembrane region" description="Helical" evidence="4">
    <location>
        <begin position="95"/>
        <end position="115"/>
    </location>
</feature>
<dbReference type="EMBL" id="MQVS01000007">
    <property type="protein sequence ID" value="OKL51376.1"/>
    <property type="molecule type" value="Genomic_DNA"/>
</dbReference>
<dbReference type="GO" id="GO:0003847">
    <property type="term" value="F:1-alkyl-2-acetylglycerophosphocholine esterase activity"/>
    <property type="evidence" value="ECO:0007669"/>
    <property type="project" value="TreeGrafter"/>
</dbReference>
<evidence type="ECO:0008006" key="7">
    <source>
        <dbReference type="Google" id="ProtNLM"/>
    </source>
</evidence>
<protein>
    <recommendedName>
        <fullName evidence="7">Alpha/beta fold hydrolase</fullName>
    </recommendedName>
</protein>